<evidence type="ECO:0000259" key="3">
    <source>
        <dbReference type="Pfam" id="PF11738"/>
    </source>
</evidence>
<dbReference type="Pfam" id="PF11738">
    <property type="entry name" value="DUF3298"/>
    <property type="match status" value="2"/>
</dbReference>
<dbReference type="Gene3D" id="3.30.565.40">
    <property type="entry name" value="Fervidobacterium nodosum Rt17-B1 like"/>
    <property type="match status" value="2"/>
</dbReference>
<feature type="signal peptide" evidence="2">
    <location>
        <begin position="1"/>
        <end position="23"/>
    </location>
</feature>
<feature type="coiled-coil region" evidence="1">
    <location>
        <begin position="301"/>
        <end position="332"/>
    </location>
</feature>
<dbReference type="Proteomes" id="UP001079657">
    <property type="component" value="Unassembled WGS sequence"/>
</dbReference>
<organism evidence="5 6">
    <name type="scientific">Clostridium ganghwense</name>
    <dbReference type="NCBI Taxonomy" id="312089"/>
    <lineage>
        <taxon>Bacteria</taxon>
        <taxon>Bacillati</taxon>
        <taxon>Bacillota</taxon>
        <taxon>Clostridia</taxon>
        <taxon>Eubacteriales</taxon>
        <taxon>Clostridiaceae</taxon>
        <taxon>Clostridium</taxon>
    </lineage>
</organism>
<dbReference type="InterPro" id="IPR037126">
    <property type="entry name" value="PdaC/RsiV-like_sf"/>
</dbReference>
<feature type="domain" description="DUF3298" evidence="3">
    <location>
        <begin position="168"/>
        <end position="248"/>
    </location>
</feature>
<name>A0ABT4CLS2_9CLOT</name>
<gene>
    <name evidence="5" type="ORF">OXH55_05010</name>
</gene>
<dbReference type="RefSeq" id="WP_268048458.1">
    <property type="nucleotide sequence ID" value="NZ_JAPQES010000001.1"/>
</dbReference>
<proteinExistence type="predicted"/>
<protein>
    <submittedName>
        <fullName evidence="5">DUF4163 domain-containing protein</fullName>
    </submittedName>
</protein>
<evidence type="ECO:0000259" key="4">
    <source>
        <dbReference type="Pfam" id="PF13739"/>
    </source>
</evidence>
<evidence type="ECO:0000313" key="5">
    <source>
        <dbReference type="EMBL" id="MCY6369983.1"/>
    </source>
</evidence>
<keyword evidence="6" id="KW-1185">Reference proteome</keyword>
<dbReference type="Pfam" id="PF13739">
    <property type="entry name" value="PdaC"/>
    <property type="match status" value="2"/>
</dbReference>
<dbReference type="InterPro" id="IPR021729">
    <property type="entry name" value="DUF3298"/>
</dbReference>
<feature type="domain" description="Deacetylase PdaC" evidence="4">
    <location>
        <begin position="273"/>
        <end position="368"/>
    </location>
</feature>
<feature type="chain" id="PRO_5047019392" evidence="2">
    <location>
        <begin position="24"/>
        <end position="489"/>
    </location>
</feature>
<accession>A0ABT4CLS2</accession>
<feature type="coiled-coil region" evidence="1">
    <location>
        <begin position="81"/>
        <end position="108"/>
    </location>
</feature>
<keyword evidence="2" id="KW-0732">Signal</keyword>
<dbReference type="InterPro" id="IPR025303">
    <property type="entry name" value="PdaC"/>
</dbReference>
<dbReference type="Gene3D" id="3.90.640.20">
    <property type="entry name" value="Heat-shock cognate protein, ATPase"/>
    <property type="match status" value="2"/>
</dbReference>
<comment type="caution">
    <text evidence="5">The sequence shown here is derived from an EMBL/GenBank/DDBJ whole genome shotgun (WGS) entry which is preliminary data.</text>
</comment>
<feature type="domain" description="DUF3298" evidence="3">
    <location>
        <begin position="387"/>
        <end position="476"/>
    </location>
</feature>
<feature type="domain" description="Deacetylase PdaC" evidence="4">
    <location>
        <begin position="52"/>
        <end position="150"/>
    </location>
</feature>
<evidence type="ECO:0000256" key="1">
    <source>
        <dbReference type="SAM" id="Coils"/>
    </source>
</evidence>
<evidence type="ECO:0000256" key="2">
    <source>
        <dbReference type="SAM" id="SignalP"/>
    </source>
</evidence>
<reference evidence="5" key="1">
    <citation type="submission" date="2022-12" db="EMBL/GenBank/DDBJ databases">
        <authorList>
            <person name="Wang J."/>
        </authorList>
    </citation>
    <scope>NUCLEOTIDE SEQUENCE</scope>
    <source>
        <strain evidence="5">HY-42-06</strain>
    </source>
</reference>
<dbReference type="EMBL" id="JAPQES010000001">
    <property type="protein sequence ID" value="MCY6369983.1"/>
    <property type="molecule type" value="Genomic_DNA"/>
</dbReference>
<evidence type="ECO:0000313" key="6">
    <source>
        <dbReference type="Proteomes" id="UP001079657"/>
    </source>
</evidence>
<sequence length="489" mass="56346">MKKVMCLGLIGLLGLGNTSYAFAQENPKAIEIKVNKMGENSKAAVNIKAKEIKYKNEAIDVNIKIPVLDGMKDKSIQKKINAMLEEGIIEFKEELEELAKEELEYSKEDKDWQMRPYVANVYYKVHNNQNNLLSISVIYYQYTGGAHGNTVQKTFNIDIDTGNEATLKDFFYEGENYKEIISKEIKKQIEVNMKSNKNMYFKGSLDVVNTISNNQSFYIEDGNIVVYYGLYEIAPYAAGIQPFKIPFSSFKKGMKKEINVKYAPIKVKAKKIRSKDKAFLSDLRIPVIEGIRDTKLQKKLNDTFEKDITNFKNEIQKEAKEWEKEAKKQGWKIHPYDAATNYTVNYNENDLLSISVDYYQYTGGAHGNFEKRTTNIDLKTGKEIALKDLFKHGVNYKETINKEIKKQIEAQIQEMKKDMETEGIKYEDKDAPYKDFKGISDNQTFYIENGKIVVYFGLYEIGSYVEGIPEFRIPVSQIKDSVKTEFLGL</sequence>
<keyword evidence="1" id="KW-0175">Coiled coil</keyword>